<proteinExistence type="predicted"/>
<feature type="region of interest" description="Disordered" evidence="1">
    <location>
        <begin position="36"/>
        <end position="64"/>
    </location>
</feature>
<evidence type="ECO:0000313" key="3">
    <source>
        <dbReference type="Proteomes" id="UP000325598"/>
    </source>
</evidence>
<feature type="compositionally biased region" description="Basic and acidic residues" evidence="1">
    <location>
        <begin position="9"/>
        <end position="24"/>
    </location>
</feature>
<comment type="caution">
    <text evidence="2">The sequence shown here is derived from an EMBL/GenBank/DDBJ whole genome shotgun (WGS) entry which is preliminary data.</text>
</comment>
<dbReference type="RefSeq" id="WP_143589150.1">
    <property type="nucleotide sequence ID" value="NZ_BLAG01000004.1"/>
</dbReference>
<reference evidence="2 3" key="1">
    <citation type="submission" date="2019-10" db="EMBL/GenBank/DDBJ databases">
        <title>Whole genome shotgun sequence of Streptomyces angustmyceticus NBRC 3934.</title>
        <authorList>
            <person name="Hosoyama A."/>
            <person name="Ichikawa N."/>
            <person name="Kimura A."/>
            <person name="Kitahashi Y."/>
            <person name="Komaki H."/>
            <person name="Uohara A."/>
        </authorList>
    </citation>
    <scope>NUCLEOTIDE SEQUENCE [LARGE SCALE GENOMIC DNA]</scope>
    <source>
        <strain evidence="2 3">NBRC 3934</strain>
    </source>
</reference>
<feature type="compositionally biased region" description="Polar residues" evidence="1">
    <location>
        <begin position="54"/>
        <end position="64"/>
    </location>
</feature>
<accession>A0A5J4L6Q6</accession>
<protein>
    <submittedName>
        <fullName evidence="2">Uncharacterized protein</fullName>
    </submittedName>
</protein>
<dbReference type="GeneID" id="96749731"/>
<dbReference type="EMBL" id="BLAG01000004">
    <property type="protein sequence ID" value="GES27872.1"/>
    <property type="molecule type" value="Genomic_DNA"/>
</dbReference>
<gene>
    <name evidence="2" type="ORF">San01_03590</name>
</gene>
<organism evidence="2 3">
    <name type="scientific">Streptomyces angustmyceticus</name>
    <dbReference type="NCBI Taxonomy" id="285578"/>
    <lineage>
        <taxon>Bacteria</taxon>
        <taxon>Bacillati</taxon>
        <taxon>Actinomycetota</taxon>
        <taxon>Actinomycetes</taxon>
        <taxon>Kitasatosporales</taxon>
        <taxon>Streptomycetaceae</taxon>
        <taxon>Streptomyces</taxon>
    </lineage>
</organism>
<keyword evidence="3" id="KW-1185">Reference proteome</keyword>
<evidence type="ECO:0000256" key="1">
    <source>
        <dbReference type="SAM" id="MobiDB-lite"/>
    </source>
</evidence>
<dbReference type="Proteomes" id="UP000325598">
    <property type="component" value="Unassembled WGS sequence"/>
</dbReference>
<dbReference type="AlphaFoldDB" id="A0A5J4L6Q6"/>
<sequence length="64" mass="6884">MTGTTDSDCVPREHTDSEPCGPCERRQAHAEGEHAFCGDECDDSPNPPYDLPASATSWSDWSGA</sequence>
<feature type="region of interest" description="Disordered" evidence="1">
    <location>
        <begin position="1"/>
        <end position="24"/>
    </location>
</feature>
<name>A0A5J4L6Q6_9ACTN</name>
<evidence type="ECO:0000313" key="2">
    <source>
        <dbReference type="EMBL" id="GES27872.1"/>
    </source>
</evidence>
<dbReference type="OrthoDB" id="4335522at2"/>